<gene>
    <name evidence="2" type="ORF">NCTC10797_00024</name>
</gene>
<proteinExistence type="predicted"/>
<protein>
    <submittedName>
        <fullName evidence="2">Uncharacterized protein</fullName>
    </submittedName>
</protein>
<dbReference type="RefSeq" id="WP_130915484.1">
    <property type="nucleotide sequence ID" value="NZ_LR215973.1"/>
</dbReference>
<dbReference type="Proteomes" id="UP000290439">
    <property type="component" value="Chromosome"/>
</dbReference>
<reference evidence="2 3" key="1">
    <citation type="submission" date="2019-02" db="EMBL/GenBank/DDBJ databases">
        <authorList>
            <consortium name="Pathogen Informatics"/>
        </authorList>
    </citation>
    <scope>NUCLEOTIDE SEQUENCE [LARGE SCALE GENOMIC DNA]</scope>
    <source>
        <strain evidence="2 3">3012STDY6756504</strain>
    </source>
</reference>
<evidence type="ECO:0000313" key="3">
    <source>
        <dbReference type="Proteomes" id="UP000290439"/>
    </source>
</evidence>
<feature type="region of interest" description="Disordered" evidence="1">
    <location>
        <begin position="272"/>
        <end position="301"/>
    </location>
</feature>
<organism evidence="2 3">
    <name type="scientific">Nocardia cyriacigeorgica</name>
    <dbReference type="NCBI Taxonomy" id="135487"/>
    <lineage>
        <taxon>Bacteria</taxon>
        <taxon>Bacillati</taxon>
        <taxon>Actinomycetota</taxon>
        <taxon>Actinomycetes</taxon>
        <taxon>Mycobacteriales</taxon>
        <taxon>Nocardiaceae</taxon>
        <taxon>Nocardia</taxon>
    </lineage>
</organism>
<sequence length="301" mass="32435">MVNTPTRIQAHLLRAIQNISYDNHTRLEAARRDGHTTPPAAVADHVAIGERSREQIERTALAVGVPKAWIDYVQAAGDRGAAWDPGTVMLAPNTIERSTLVSALARDVRSLQDMAAVAAAYTRTVDVDTDRTARHRRIMGMAWQRLGAIGHALALSEDERHQLWQRGSRYWATEAAAEAAEMTVPQLEARFDHVSGADFTAVAMPTIVLQAAGITADDIGAQMPVSPDRMVELAATALDQQERTEPALITDPTRATQPGHAITATLAATGLTGDQQHPVPEPDYLPEPANTAVDYGVDPAP</sequence>
<evidence type="ECO:0000256" key="1">
    <source>
        <dbReference type="SAM" id="MobiDB-lite"/>
    </source>
</evidence>
<dbReference type="EMBL" id="LR215973">
    <property type="protein sequence ID" value="VFA96275.1"/>
    <property type="molecule type" value="Genomic_DNA"/>
</dbReference>
<evidence type="ECO:0000313" key="2">
    <source>
        <dbReference type="EMBL" id="VFA96275.1"/>
    </source>
</evidence>
<dbReference type="AlphaFoldDB" id="A0A4U8VUR4"/>
<accession>A0A4U8VUR4</accession>
<name>A0A4U8VUR4_9NOCA</name>